<evidence type="ECO:0000256" key="5">
    <source>
        <dbReference type="ARBA" id="ARBA00022982"/>
    </source>
</evidence>
<keyword evidence="8" id="KW-1133">Transmembrane helix</keyword>
<dbReference type="SUPFAM" id="SSF48695">
    <property type="entry name" value="Multiheme cytochromes"/>
    <property type="match status" value="1"/>
</dbReference>
<comment type="caution">
    <text evidence="10">The sequence shown here is derived from an EMBL/GenBank/DDBJ whole genome shotgun (WGS) entry which is preliminary data.</text>
</comment>
<keyword evidence="6" id="KW-0408">Iron</keyword>
<feature type="compositionally biased region" description="Low complexity" evidence="7">
    <location>
        <begin position="14"/>
        <end position="40"/>
    </location>
</feature>
<dbReference type="EMBL" id="QICD01000010">
    <property type="protein sequence ID" value="RNL44068.1"/>
    <property type="molecule type" value="Genomic_DNA"/>
</dbReference>
<feature type="domain" description="Tetrahaem cytochrome" evidence="9">
    <location>
        <begin position="104"/>
        <end position="202"/>
    </location>
</feature>
<dbReference type="InterPro" id="IPR038266">
    <property type="entry name" value="NapC/NirT_cytc_sf"/>
</dbReference>
<keyword evidence="8" id="KW-0812">Transmembrane</keyword>
<keyword evidence="8" id="KW-0472">Membrane</keyword>
<dbReference type="Gene3D" id="1.10.3820.10">
    <property type="entry name" value="Di-heme elbow motif domain"/>
    <property type="match status" value="1"/>
</dbReference>
<gene>
    <name evidence="10" type="ORF">DMP08_06480</name>
</gene>
<dbReference type="OrthoDB" id="5397337at2"/>
<dbReference type="Gene3D" id="1.10.1130.10">
    <property type="entry name" value="Flavocytochrome C3, Chain A"/>
    <property type="match status" value="1"/>
</dbReference>
<keyword evidence="2" id="KW-0813">Transport</keyword>
<dbReference type="GO" id="GO:0030313">
    <property type="term" value="C:cell envelope"/>
    <property type="evidence" value="ECO:0007669"/>
    <property type="project" value="UniProtKB-SubCell"/>
</dbReference>
<dbReference type="InterPro" id="IPR036280">
    <property type="entry name" value="Multihaem_cyt_sf"/>
</dbReference>
<reference evidence="11" key="1">
    <citation type="submission" date="2018-05" db="EMBL/GenBank/DDBJ databases">
        <title>Genome Sequencing of selected type strains of the family Eggerthellaceae.</title>
        <authorList>
            <person name="Danylec N."/>
            <person name="Stoll D.A."/>
            <person name="Doetsch A."/>
            <person name="Huch M."/>
        </authorList>
    </citation>
    <scope>NUCLEOTIDE SEQUENCE [LARGE SCALE GENOMIC DNA]</scope>
    <source>
        <strain evidence="11">DSM 16106</strain>
    </source>
</reference>
<dbReference type="Proteomes" id="UP000278632">
    <property type="component" value="Unassembled WGS sequence"/>
</dbReference>
<feature type="transmembrane region" description="Helical" evidence="8">
    <location>
        <begin position="51"/>
        <end position="71"/>
    </location>
</feature>
<organism evidence="10 11">
    <name type="scientific">Paraeggerthella hongkongensis</name>
    <dbReference type="NCBI Taxonomy" id="230658"/>
    <lineage>
        <taxon>Bacteria</taxon>
        <taxon>Bacillati</taxon>
        <taxon>Actinomycetota</taxon>
        <taxon>Coriobacteriia</taxon>
        <taxon>Eggerthellales</taxon>
        <taxon>Eggerthellaceae</taxon>
        <taxon>Paraeggerthella</taxon>
    </lineage>
</organism>
<evidence type="ECO:0000256" key="1">
    <source>
        <dbReference type="ARBA" id="ARBA00004196"/>
    </source>
</evidence>
<evidence type="ECO:0000256" key="4">
    <source>
        <dbReference type="ARBA" id="ARBA00022723"/>
    </source>
</evidence>
<feature type="region of interest" description="Disordered" evidence="7">
    <location>
        <begin position="1"/>
        <end position="41"/>
    </location>
</feature>
<evidence type="ECO:0000313" key="10">
    <source>
        <dbReference type="EMBL" id="RNL44068.1"/>
    </source>
</evidence>
<evidence type="ECO:0000256" key="6">
    <source>
        <dbReference type="ARBA" id="ARBA00023004"/>
    </source>
</evidence>
<keyword evidence="3" id="KW-0349">Heme</keyword>
<protein>
    <recommendedName>
        <fullName evidence="9">Tetrahaem cytochrome domain-containing protein</fullName>
    </recommendedName>
</protein>
<proteinExistence type="predicted"/>
<keyword evidence="5" id="KW-0249">Electron transport</keyword>
<evidence type="ECO:0000256" key="8">
    <source>
        <dbReference type="SAM" id="Phobius"/>
    </source>
</evidence>
<dbReference type="AlphaFoldDB" id="A0A3N0B9L9"/>
<keyword evidence="4" id="KW-0479">Metal-binding</keyword>
<accession>A0A3N0B9L9</accession>
<evidence type="ECO:0000256" key="2">
    <source>
        <dbReference type="ARBA" id="ARBA00022448"/>
    </source>
</evidence>
<evidence type="ECO:0000256" key="3">
    <source>
        <dbReference type="ARBA" id="ARBA00022617"/>
    </source>
</evidence>
<evidence type="ECO:0000256" key="7">
    <source>
        <dbReference type="SAM" id="MobiDB-lite"/>
    </source>
</evidence>
<dbReference type="GO" id="GO:0046872">
    <property type="term" value="F:metal ion binding"/>
    <property type="evidence" value="ECO:0007669"/>
    <property type="project" value="UniProtKB-KW"/>
</dbReference>
<name>A0A3N0B9L9_9ACTN</name>
<keyword evidence="11" id="KW-1185">Reference proteome</keyword>
<dbReference type="InterPro" id="IPR012286">
    <property type="entry name" value="Tetrahaem_cytochrome"/>
</dbReference>
<evidence type="ECO:0000259" key="9">
    <source>
        <dbReference type="Pfam" id="PF14537"/>
    </source>
</evidence>
<dbReference type="RefSeq" id="WP_123192135.1">
    <property type="nucleotide sequence ID" value="NZ_QICD01000010.1"/>
</dbReference>
<comment type="subcellular location">
    <subcellularLocation>
        <location evidence="1">Cell envelope</location>
    </subcellularLocation>
</comment>
<dbReference type="Pfam" id="PF14537">
    <property type="entry name" value="Cytochrom_c3_2"/>
    <property type="match status" value="1"/>
</dbReference>
<sequence length="217" mass="23264">MTQEQDREASAVPAAKGSAVSADAASAGAKDASRGDGASGFERRRARPRRWIAVGVTAAVLAVAGAGFWVWHEQPSFCNAICHTPMDPYVEGYYSQDPALLSAVHQGADVTCMGCHVPTLSEQLAEGAVWVAGGYDLPLEQRRFDDGFCLNEACHDTSREGLAAATQDRAYNPHEEYHGEQLACGDCHKVHEPSVNACTQCHADADVPDNWKAYGSR</sequence>
<evidence type="ECO:0000313" key="11">
    <source>
        <dbReference type="Proteomes" id="UP000278632"/>
    </source>
</evidence>